<protein>
    <submittedName>
        <fullName evidence="3">Fatty acid desaturase</fullName>
    </submittedName>
</protein>
<dbReference type="AlphaFoldDB" id="A0A832DGZ5"/>
<dbReference type="EMBL" id="DSVI01000008">
    <property type="protein sequence ID" value="HGT47820.1"/>
    <property type="molecule type" value="Genomic_DNA"/>
</dbReference>
<keyword evidence="1" id="KW-0472">Membrane</keyword>
<dbReference type="PANTHER" id="PTHR12879:SF8">
    <property type="entry name" value="SPHINGOLIPID DELTA(4)-DESATURASE DES1"/>
    <property type="match status" value="1"/>
</dbReference>
<dbReference type="InterPro" id="IPR005804">
    <property type="entry name" value="FA_desaturase_dom"/>
</dbReference>
<sequence>MNHIKKDFQYSNQPEPHKIRTRAILKAHPEVRNFIGRNPYSFLIILFVIGLQLLIAYLLKDQPWWLALIIAFFVGAFANHACYVLIHEAAHNLIFKSRVLNHIAGILADVPNVVPSAVSFRSYHLKHHSYQGDYYLDADLASKWEARFIGNSVIGKAFWEMMFPIFQALRTPRLKDIPFMNFWTIINWIVVFGVDALIIIFFGWTSFLYLVFSFFFSIGFHPLGARWIQEHYLIAPPQETYSYYGPANIVALNVGYHNEHHDFPSIPWNNLPKVKATAPEFYDNLVYHKSWTKLWLKFLFDPNLSLFSRMVRDSKSEFPDTAKI</sequence>
<keyword evidence="1" id="KW-0812">Transmembrane</keyword>
<keyword evidence="1" id="KW-1133">Transmembrane helix</keyword>
<feature type="transmembrane region" description="Helical" evidence="1">
    <location>
        <begin position="65"/>
        <end position="86"/>
    </location>
</feature>
<feature type="transmembrane region" description="Helical" evidence="1">
    <location>
        <begin position="40"/>
        <end position="59"/>
    </location>
</feature>
<dbReference type="Pfam" id="PF00487">
    <property type="entry name" value="FA_desaturase"/>
    <property type="match status" value="1"/>
</dbReference>
<dbReference type="Pfam" id="PF08557">
    <property type="entry name" value="Lipid_DES"/>
    <property type="match status" value="1"/>
</dbReference>
<feature type="domain" description="Sphingolipid delta4-desaturase N-terminal" evidence="2">
    <location>
        <begin position="3"/>
        <end position="41"/>
    </location>
</feature>
<organism evidence="3">
    <name type="scientific">Ignavibacterium album</name>
    <dbReference type="NCBI Taxonomy" id="591197"/>
    <lineage>
        <taxon>Bacteria</taxon>
        <taxon>Pseudomonadati</taxon>
        <taxon>Ignavibacteriota</taxon>
        <taxon>Ignavibacteria</taxon>
        <taxon>Ignavibacteriales</taxon>
        <taxon>Ignavibacteriaceae</taxon>
        <taxon>Ignavibacterium</taxon>
    </lineage>
</organism>
<evidence type="ECO:0000313" key="3">
    <source>
        <dbReference type="EMBL" id="HGT47820.1"/>
    </source>
</evidence>
<evidence type="ECO:0000256" key="1">
    <source>
        <dbReference type="SAM" id="Phobius"/>
    </source>
</evidence>
<dbReference type="InterPro" id="IPR013866">
    <property type="entry name" value="Sphingolipid_d4-desaturase_N"/>
</dbReference>
<feature type="transmembrane region" description="Helical" evidence="1">
    <location>
        <begin position="207"/>
        <end position="228"/>
    </location>
</feature>
<proteinExistence type="predicted"/>
<dbReference type="SMART" id="SM01269">
    <property type="entry name" value="Lipid_DES"/>
    <property type="match status" value="1"/>
</dbReference>
<dbReference type="GO" id="GO:0016020">
    <property type="term" value="C:membrane"/>
    <property type="evidence" value="ECO:0007669"/>
    <property type="project" value="GOC"/>
</dbReference>
<reference evidence="3" key="1">
    <citation type="journal article" date="2020" name="mSystems">
        <title>Genome- and Community-Level Interaction Insights into Carbon Utilization and Element Cycling Functions of Hydrothermarchaeota in Hydrothermal Sediment.</title>
        <authorList>
            <person name="Zhou Z."/>
            <person name="Liu Y."/>
            <person name="Xu W."/>
            <person name="Pan J."/>
            <person name="Luo Z.H."/>
            <person name="Li M."/>
        </authorList>
    </citation>
    <scope>NUCLEOTIDE SEQUENCE [LARGE SCALE GENOMIC DNA]</scope>
    <source>
        <strain evidence="3">SpSt-500</strain>
    </source>
</reference>
<gene>
    <name evidence="3" type="ORF">ENS56_07280</name>
</gene>
<dbReference type="PANTHER" id="PTHR12879">
    <property type="entry name" value="SPHINGOLIPID DELTA 4 DESATURASE/C-4 HYDROXYLASE PROTEIN DES2"/>
    <property type="match status" value="1"/>
</dbReference>
<name>A0A832DGZ5_9BACT</name>
<evidence type="ECO:0000259" key="2">
    <source>
        <dbReference type="SMART" id="SM01269"/>
    </source>
</evidence>
<dbReference type="GO" id="GO:0046513">
    <property type="term" value="P:ceramide biosynthetic process"/>
    <property type="evidence" value="ECO:0007669"/>
    <property type="project" value="TreeGrafter"/>
</dbReference>
<dbReference type="GO" id="GO:0042284">
    <property type="term" value="F:sphingolipid delta-4 desaturase activity"/>
    <property type="evidence" value="ECO:0007669"/>
    <property type="project" value="TreeGrafter"/>
</dbReference>
<comment type="caution">
    <text evidence="3">The sequence shown here is derived from an EMBL/GenBank/DDBJ whole genome shotgun (WGS) entry which is preliminary data.</text>
</comment>
<feature type="transmembrane region" description="Helical" evidence="1">
    <location>
        <begin position="179"/>
        <end position="201"/>
    </location>
</feature>
<accession>A0A832DGZ5</accession>